<evidence type="ECO:0000256" key="1">
    <source>
        <dbReference type="ARBA" id="ARBA00004141"/>
    </source>
</evidence>
<dbReference type="GO" id="GO:0016020">
    <property type="term" value="C:membrane"/>
    <property type="evidence" value="ECO:0007669"/>
    <property type="project" value="UniProtKB-SubCell"/>
</dbReference>
<keyword evidence="4" id="KW-0378">Hydrolase</keyword>
<comment type="caution">
    <text evidence="9">The sequence shown here is derived from an EMBL/GenBank/DDBJ whole genome shotgun (WGS) entry which is preliminary data.</text>
</comment>
<dbReference type="GeneID" id="39589124"/>
<dbReference type="RefSeq" id="XP_028479119.1">
    <property type="nucleotide sequence ID" value="XM_028620147.1"/>
</dbReference>
<comment type="similarity">
    <text evidence="2">Belongs to the peptidase S54 family.</text>
</comment>
<protein>
    <recommendedName>
        <fullName evidence="8">Peptidase S54 rhomboid domain-containing protein</fullName>
    </recommendedName>
</protein>
<keyword evidence="10" id="KW-1185">Reference proteome</keyword>
<feature type="domain" description="Peptidase S54 rhomboid" evidence="8">
    <location>
        <begin position="285"/>
        <end position="457"/>
    </location>
</feature>
<dbReference type="AlphaFoldDB" id="A0A427Y5I4"/>
<evidence type="ECO:0000259" key="8">
    <source>
        <dbReference type="Pfam" id="PF01694"/>
    </source>
</evidence>
<feature type="transmembrane region" description="Helical" evidence="7">
    <location>
        <begin position="408"/>
        <end position="429"/>
    </location>
</feature>
<feature type="transmembrane region" description="Helical" evidence="7">
    <location>
        <begin position="375"/>
        <end position="402"/>
    </location>
</feature>
<dbReference type="PANTHER" id="PTHR43731:SF14">
    <property type="entry name" value="PRESENILIN-ASSOCIATED RHOMBOID-LIKE PROTEIN, MITOCHONDRIAL"/>
    <property type="match status" value="1"/>
</dbReference>
<name>A0A427Y5I4_9TREE</name>
<evidence type="ECO:0000313" key="10">
    <source>
        <dbReference type="Proteomes" id="UP000279236"/>
    </source>
</evidence>
<gene>
    <name evidence="9" type="ORF">EHS24_004581</name>
</gene>
<reference evidence="9 10" key="1">
    <citation type="submission" date="2018-11" db="EMBL/GenBank/DDBJ databases">
        <title>Genome sequence of Apiotrichum porosum DSM 27194.</title>
        <authorList>
            <person name="Aliyu H."/>
            <person name="Gorte O."/>
            <person name="Ochsenreither K."/>
        </authorList>
    </citation>
    <scope>NUCLEOTIDE SEQUENCE [LARGE SCALE GENOMIC DNA]</scope>
    <source>
        <strain evidence="9 10">DSM 27194</strain>
    </source>
</reference>
<dbReference type="GO" id="GO:0006465">
    <property type="term" value="P:signal peptide processing"/>
    <property type="evidence" value="ECO:0007669"/>
    <property type="project" value="TreeGrafter"/>
</dbReference>
<accession>A0A427Y5I4</accession>
<sequence>MSVGLRAARACAPPGTTPLFARSIRQFGSSSRSSFPLPSSFSSSSSSPFTSSLFANARAALLRRGVHGSAVGAQRQALGRIIPRRIAIPVTEGMTGSGGLPKPSIWRPIVFCLTTSALVYCYAAAETNSETDYWVQRVASGRWIVPTTPSDEQLWKARKIALTAEAQARVNRLPQVLSFLPDFLFQPALRLSVMWEESSINRPMSYVPAVTLIGVFGGVFAAWKTKSLQPFMTKWFLHRPVILGGGARAEWANCVTMLTSVQSRLLHISHLPYHLPWCMAADSLQFSHKEFTHLAFNSIALYSFGATTYQYLVRGKDGEYNQLNTANPALHFIAFFVAAGLASSLGSHLWTNIVRLPRLLRTLQSPARLSSAQALAAHQAILPSLGASGAIYACVTMSALAFPDVSVSLIFLPFVAFPITWGVGAMVLVDIVGVFRGWKMFNHIAHLGGAAFGVLYYGYGRPFFEWLRIRLGAKPRHVAPRAQA</sequence>
<dbReference type="OrthoDB" id="10260614at2759"/>
<organism evidence="9 10">
    <name type="scientific">Apiotrichum porosum</name>
    <dbReference type="NCBI Taxonomy" id="105984"/>
    <lineage>
        <taxon>Eukaryota</taxon>
        <taxon>Fungi</taxon>
        <taxon>Dikarya</taxon>
        <taxon>Basidiomycota</taxon>
        <taxon>Agaricomycotina</taxon>
        <taxon>Tremellomycetes</taxon>
        <taxon>Trichosporonales</taxon>
        <taxon>Trichosporonaceae</taxon>
        <taxon>Apiotrichum</taxon>
    </lineage>
</organism>
<dbReference type="SUPFAM" id="SSF144091">
    <property type="entry name" value="Rhomboid-like"/>
    <property type="match status" value="1"/>
</dbReference>
<dbReference type="EMBL" id="RSCE01000002">
    <property type="protein sequence ID" value="RSH86334.1"/>
    <property type="molecule type" value="Genomic_DNA"/>
</dbReference>
<dbReference type="PANTHER" id="PTHR43731">
    <property type="entry name" value="RHOMBOID PROTEASE"/>
    <property type="match status" value="1"/>
</dbReference>
<comment type="subcellular location">
    <subcellularLocation>
        <location evidence="1">Membrane</location>
        <topology evidence="1">Multi-pass membrane protein</topology>
    </subcellularLocation>
</comment>
<feature type="transmembrane region" description="Helical" evidence="7">
    <location>
        <begin position="204"/>
        <end position="223"/>
    </location>
</feature>
<dbReference type="InterPro" id="IPR022764">
    <property type="entry name" value="Peptidase_S54_rhomboid_dom"/>
</dbReference>
<feature type="transmembrane region" description="Helical" evidence="7">
    <location>
        <begin position="294"/>
        <end position="312"/>
    </location>
</feature>
<keyword evidence="5 7" id="KW-1133">Transmembrane helix</keyword>
<keyword evidence="6 7" id="KW-0472">Membrane</keyword>
<feature type="transmembrane region" description="Helical" evidence="7">
    <location>
        <begin position="332"/>
        <end position="354"/>
    </location>
</feature>
<evidence type="ECO:0000313" key="9">
    <source>
        <dbReference type="EMBL" id="RSH86334.1"/>
    </source>
</evidence>
<dbReference type="STRING" id="105984.A0A427Y5I4"/>
<dbReference type="InterPro" id="IPR050925">
    <property type="entry name" value="Rhomboid_protease_S54"/>
</dbReference>
<evidence type="ECO:0000256" key="5">
    <source>
        <dbReference type="ARBA" id="ARBA00022989"/>
    </source>
</evidence>
<evidence type="ECO:0000256" key="7">
    <source>
        <dbReference type="SAM" id="Phobius"/>
    </source>
</evidence>
<dbReference type="InterPro" id="IPR035952">
    <property type="entry name" value="Rhomboid-like_sf"/>
</dbReference>
<evidence type="ECO:0000256" key="3">
    <source>
        <dbReference type="ARBA" id="ARBA00022692"/>
    </source>
</evidence>
<feature type="transmembrane region" description="Helical" evidence="7">
    <location>
        <begin position="441"/>
        <end position="459"/>
    </location>
</feature>
<evidence type="ECO:0000256" key="4">
    <source>
        <dbReference type="ARBA" id="ARBA00022801"/>
    </source>
</evidence>
<dbReference type="GO" id="GO:0004252">
    <property type="term" value="F:serine-type endopeptidase activity"/>
    <property type="evidence" value="ECO:0007669"/>
    <property type="project" value="InterPro"/>
</dbReference>
<dbReference type="Gene3D" id="1.20.1540.10">
    <property type="entry name" value="Rhomboid-like"/>
    <property type="match status" value="1"/>
</dbReference>
<proteinExistence type="inferred from homology"/>
<evidence type="ECO:0000256" key="2">
    <source>
        <dbReference type="ARBA" id="ARBA00009045"/>
    </source>
</evidence>
<keyword evidence="3 7" id="KW-0812">Transmembrane</keyword>
<evidence type="ECO:0000256" key="6">
    <source>
        <dbReference type="ARBA" id="ARBA00023136"/>
    </source>
</evidence>
<dbReference type="Proteomes" id="UP000279236">
    <property type="component" value="Unassembled WGS sequence"/>
</dbReference>
<dbReference type="Pfam" id="PF01694">
    <property type="entry name" value="Rhomboid"/>
    <property type="match status" value="1"/>
</dbReference>